<protein>
    <submittedName>
        <fullName evidence="1">Uncharacterized protein</fullName>
    </submittedName>
</protein>
<sequence length="85" mass="9538">MRLRRPGNFDAEDIFTKDFTIASFKSHSEPGILNNLANVHVIPSESKIEELRFLGIRAIMAREDARSDARSIATPKNKLCRKPGA</sequence>
<reference evidence="1" key="1">
    <citation type="submission" date="2023-01" db="EMBL/GenBank/DDBJ databases">
        <authorList>
            <person name="Piombo E."/>
        </authorList>
    </citation>
    <scope>NUCLEOTIDE SEQUENCE</scope>
</reference>
<dbReference type="AlphaFoldDB" id="A0AA35M5J1"/>
<dbReference type="EMBL" id="CABFNP030001023">
    <property type="protein sequence ID" value="CAI6090545.1"/>
    <property type="molecule type" value="Genomic_DNA"/>
</dbReference>
<feature type="non-terminal residue" evidence="1">
    <location>
        <position position="85"/>
    </location>
</feature>
<name>A0AA35M5J1_9HYPO</name>
<keyword evidence="2" id="KW-1185">Reference proteome</keyword>
<evidence type="ECO:0000313" key="1">
    <source>
        <dbReference type="EMBL" id="CAI6090545.1"/>
    </source>
</evidence>
<proteinExistence type="predicted"/>
<accession>A0AA35M5J1</accession>
<gene>
    <name evidence="1" type="ORF">CCHLO57077_00018220</name>
</gene>
<evidence type="ECO:0000313" key="2">
    <source>
        <dbReference type="Proteomes" id="UP001160390"/>
    </source>
</evidence>
<dbReference type="Proteomes" id="UP001160390">
    <property type="component" value="Unassembled WGS sequence"/>
</dbReference>
<comment type="caution">
    <text evidence="1">The sequence shown here is derived from an EMBL/GenBank/DDBJ whole genome shotgun (WGS) entry which is preliminary data.</text>
</comment>
<organism evidence="1 2">
    <name type="scientific">Clonostachys chloroleuca</name>
    <dbReference type="NCBI Taxonomy" id="1926264"/>
    <lineage>
        <taxon>Eukaryota</taxon>
        <taxon>Fungi</taxon>
        <taxon>Dikarya</taxon>
        <taxon>Ascomycota</taxon>
        <taxon>Pezizomycotina</taxon>
        <taxon>Sordariomycetes</taxon>
        <taxon>Hypocreomycetidae</taxon>
        <taxon>Hypocreales</taxon>
        <taxon>Bionectriaceae</taxon>
        <taxon>Clonostachys</taxon>
    </lineage>
</organism>